<dbReference type="OrthoDB" id="1750315at2759"/>
<dbReference type="Proteomes" id="UP000516437">
    <property type="component" value="Chromosome 8"/>
</dbReference>
<organism evidence="3 4">
    <name type="scientific">Morella rubra</name>
    <name type="common">Chinese bayberry</name>
    <dbReference type="NCBI Taxonomy" id="262757"/>
    <lineage>
        <taxon>Eukaryota</taxon>
        <taxon>Viridiplantae</taxon>
        <taxon>Streptophyta</taxon>
        <taxon>Embryophyta</taxon>
        <taxon>Tracheophyta</taxon>
        <taxon>Spermatophyta</taxon>
        <taxon>Magnoliopsida</taxon>
        <taxon>eudicotyledons</taxon>
        <taxon>Gunneridae</taxon>
        <taxon>Pentapetalae</taxon>
        <taxon>rosids</taxon>
        <taxon>fabids</taxon>
        <taxon>Fagales</taxon>
        <taxon>Myricaceae</taxon>
        <taxon>Morella</taxon>
    </lineage>
</organism>
<dbReference type="Pfam" id="PF23247">
    <property type="entry name" value="LRR_RPS2"/>
    <property type="match status" value="1"/>
</dbReference>
<reference evidence="3 4" key="1">
    <citation type="journal article" date="2019" name="Plant Biotechnol. J.">
        <title>The red bayberry genome and genetic basis of sex determination.</title>
        <authorList>
            <person name="Jia H.M."/>
            <person name="Jia H.J."/>
            <person name="Cai Q.L."/>
            <person name="Wang Y."/>
            <person name="Zhao H.B."/>
            <person name="Yang W.F."/>
            <person name="Wang G.Y."/>
            <person name="Li Y.H."/>
            <person name="Zhan D.L."/>
            <person name="Shen Y.T."/>
            <person name="Niu Q.F."/>
            <person name="Chang L."/>
            <person name="Qiu J."/>
            <person name="Zhao L."/>
            <person name="Xie H.B."/>
            <person name="Fu W.Y."/>
            <person name="Jin J."/>
            <person name="Li X.W."/>
            <person name="Jiao Y."/>
            <person name="Zhou C.C."/>
            <person name="Tu T."/>
            <person name="Chai C.Y."/>
            <person name="Gao J.L."/>
            <person name="Fan L.J."/>
            <person name="van de Weg E."/>
            <person name="Wang J.Y."/>
            <person name="Gao Z.S."/>
        </authorList>
    </citation>
    <scope>NUCLEOTIDE SEQUENCE [LARGE SCALE GENOMIC DNA]</scope>
    <source>
        <tissue evidence="3">Leaves</tissue>
    </source>
</reference>
<evidence type="ECO:0000313" key="4">
    <source>
        <dbReference type="Proteomes" id="UP000516437"/>
    </source>
</evidence>
<dbReference type="InterPro" id="IPR032675">
    <property type="entry name" value="LRR_dom_sf"/>
</dbReference>
<gene>
    <name evidence="3" type="ORF">CJ030_MR8G020179</name>
</gene>
<dbReference type="PANTHER" id="PTHR33463">
    <property type="entry name" value="NB-ARC DOMAIN-CONTAINING PROTEIN-RELATED"/>
    <property type="match status" value="1"/>
</dbReference>
<evidence type="ECO:0000259" key="2">
    <source>
        <dbReference type="Pfam" id="PF23247"/>
    </source>
</evidence>
<protein>
    <recommendedName>
        <fullName evidence="2">Disease resistance protein At4g27190-like leucine-rich repeats domain-containing protein</fullName>
    </recommendedName>
</protein>
<evidence type="ECO:0000313" key="3">
    <source>
        <dbReference type="EMBL" id="KAB1202382.1"/>
    </source>
</evidence>
<dbReference type="SUPFAM" id="SSF52047">
    <property type="entry name" value="RNI-like"/>
    <property type="match status" value="1"/>
</dbReference>
<comment type="caution">
    <text evidence="3">The sequence shown here is derived from an EMBL/GenBank/DDBJ whole genome shotgun (WGS) entry which is preliminary data.</text>
</comment>
<feature type="domain" description="Disease resistance protein At4g27190-like leucine-rich repeats" evidence="2">
    <location>
        <begin position="220"/>
        <end position="337"/>
    </location>
</feature>
<keyword evidence="1" id="KW-0611">Plant defense</keyword>
<dbReference type="InterPro" id="IPR050905">
    <property type="entry name" value="Plant_NBS-LRR"/>
</dbReference>
<name>A0A6A1UQ00_9ROSI</name>
<keyword evidence="4" id="KW-1185">Reference proteome</keyword>
<accession>A0A6A1UQ00</accession>
<sequence length="381" mass="44067">MVRKFMKNVNGWLTKVGAKIEKVGKVLRGSAEVKTRCSIGACLDLKQRHQLSREAERIAKDMAEVRGKGRFDQVSYRPPPQDLIPSTYPNYVMLASRRPSTEGLLNGLRDTENSQELACINWLLKNMNWNKRFTIPEPPLGDIVKSWFLKDLREKWRNYKCSLKQKYFDEAFTPQYVKNNAPTVVNLEQFCKLVDFWYSDIGRGAFPNLVNLAFDLNDIAWPSQFLEELCIFSKFDKFEISKCHGLIELVTSSTANSLVQLQEMSVTECKRMTEIVAREGSEANEVITFSKLTHLKLDWLPKLTNFCSGSYSFIFPSLEEVIVRQCPEMKIFSAGVLSTPKLERVQARENDKWHWQDDLNTAIYGLWEGSTPLHWLWEIDL</sequence>
<dbReference type="PANTHER" id="PTHR33463:SF204">
    <property type="entry name" value="NB-ARC DOMAIN-CONTAINING PROTEIN"/>
    <property type="match status" value="1"/>
</dbReference>
<proteinExistence type="predicted"/>
<dbReference type="AlphaFoldDB" id="A0A6A1UQ00"/>
<evidence type="ECO:0000256" key="1">
    <source>
        <dbReference type="ARBA" id="ARBA00022821"/>
    </source>
</evidence>
<dbReference type="Gene3D" id="3.80.10.10">
    <property type="entry name" value="Ribonuclease Inhibitor"/>
    <property type="match status" value="1"/>
</dbReference>
<dbReference type="EMBL" id="RXIC02000026">
    <property type="protein sequence ID" value="KAB1202382.1"/>
    <property type="molecule type" value="Genomic_DNA"/>
</dbReference>
<dbReference type="InterPro" id="IPR057135">
    <property type="entry name" value="At4g27190-like_LRR"/>
</dbReference>